<evidence type="ECO:0000256" key="1">
    <source>
        <dbReference type="ARBA" id="ARBA00001946"/>
    </source>
</evidence>
<dbReference type="PANTHER" id="PTHR11048:SF28">
    <property type="entry name" value="4-HYDROXYBENZOATE POLYPRENYLTRANSFERASE, MITOCHONDRIAL"/>
    <property type="match status" value="1"/>
</dbReference>
<evidence type="ECO:0000256" key="12">
    <source>
        <dbReference type="NCBIfam" id="TIGR01474"/>
    </source>
</evidence>
<feature type="transmembrane region" description="Helical" evidence="11">
    <location>
        <begin position="138"/>
        <end position="159"/>
    </location>
</feature>
<feature type="transmembrane region" description="Helical" evidence="11">
    <location>
        <begin position="207"/>
        <end position="228"/>
    </location>
</feature>
<evidence type="ECO:0000313" key="13">
    <source>
        <dbReference type="EMBL" id="MCC2617527.1"/>
    </source>
</evidence>
<comment type="catalytic activity">
    <reaction evidence="11">
        <text>all-trans-octaprenyl diphosphate + 4-hydroxybenzoate = 4-hydroxy-3-(all-trans-octaprenyl)benzoate + diphosphate</text>
        <dbReference type="Rhea" id="RHEA:27782"/>
        <dbReference type="ChEBI" id="CHEBI:1617"/>
        <dbReference type="ChEBI" id="CHEBI:17879"/>
        <dbReference type="ChEBI" id="CHEBI:33019"/>
        <dbReference type="ChEBI" id="CHEBI:57711"/>
        <dbReference type="EC" id="2.5.1.39"/>
    </reaction>
</comment>
<dbReference type="InterPro" id="IPR039653">
    <property type="entry name" value="Prenyltransferase"/>
</dbReference>
<keyword evidence="14" id="KW-1185">Reference proteome</keyword>
<comment type="cofactor">
    <cofactor evidence="1 11">
        <name>Mg(2+)</name>
        <dbReference type="ChEBI" id="CHEBI:18420"/>
    </cofactor>
</comment>
<comment type="subcellular location">
    <subcellularLocation>
        <location evidence="11">Cell inner membrane</location>
        <topology evidence="11">Multi-pass membrane protein</topology>
    </subcellularLocation>
    <subcellularLocation>
        <location evidence="2">Membrane</location>
        <topology evidence="2">Multi-pass membrane protein</topology>
    </subcellularLocation>
</comment>
<evidence type="ECO:0000256" key="10">
    <source>
        <dbReference type="ARBA" id="ARBA00023136"/>
    </source>
</evidence>
<proteinExistence type="inferred from homology"/>
<feature type="transmembrane region" description="Helical" evidence="11">
    <location>
        <begin position="93"/>
        <end position="126"/>
    </location>
</feature>
<dbReference type="Pfam" id="PF01040">
    <property type="entry name" value="UbiA"/>
    <property type="match status" value="1"/>
</dbReference>
<feature type="transmembrane region" description="Helical" evidence="11">
    <location>
        <begin position="165"/>
        <end position="186"/>
    </location>
</feature>
<dbReference type="RefSeq" id="WP_229161757.1">
    <property type="nucleotide sequence ID" value="NZ_JAJEWP010000005.1"/>
</dbReference>
<evidence type="ECO:0000256" key="9">
    <source>
        <dbReference type="ARBA" id="ARBA00022989"/>
    </source>
</evidence>
<keyword evidence="10 11" id="KW-0472">Membrane</keyword>
<keyword evidence="5 11" id="KW-0997">Cell inner membrane</keyword>
<keyword evidence="9 11" id="KW-1133">Transmembrane helix</keyword>
<dbReference type="PANTHER" id="PTHR11048">
    <property type="entry name" value="PRENYLTRANSFERASES"/>
    <property type="match status" value="1"/>
</dbReference>
<keyword evidence="6 11" id="KW-0808">Transferase</keyword>
<dbReference type="Gene3D" id="1.10.357.140">
    <property type="entry name" value="UbiA prenyltransferase"/>
    <property type="match status" value="1"/>
</dbReference>
<dbReference type="Proteomes" id="UP001520878">
    <property type="component" value="Unassembled WGS sequence"/>
</dbReference>
<dbReference type="Gene3D" id="1.20.120.1780">
    <property type="entry name" value="UbiA prenyltransferase"/>
    <property type="match status" value="1"/>
</dbReference>
<keyword evidence="7 11" id="KW-0831">Ubiquinone biosynthesis</keyword>
<dbReference type="CDD" id="cd13959">
    <property type="entry name" value="PT_UbiA_COQ2"/>
    <property type="match status" value="1"/>
</dbReference>
<comment type="function">
    <text evidence="11">Catalyzes the prenylation of para-hydroxybenzoate (PHB) with an all-trans polyprenyl group. Mediates the second step in the final reaction sequence of ubiquinone-8 (UQ-8) biosynthesis, which is the condensation of the polyisoprenoid side chain with PHB, generating the first membrane-bound Q intermediate 3-octaprenyl-4-hydroxybenzoate.</text>
</comment>
<evidence type="ECO:0000256" key="3">
    <source>
        <dbReference type="ARBA" id="ARBA00005985"/>
    </source>
</evidence>
<comment type="pathway">
    <text evidence="11">Cofactor biosynthesis; ubiquinone biosynthesis.</text>
</comment>
<feature type="transmembrane region" description="Helical" evidence="11">
    <location>
        <begin position="20"/>
        <end position="40"/>
    </location>
</feature>
<keyword evidence="4 11" id="KW-1003">Cell membrane</keyword>
<reference evidence="13 14" key="1">
    <citation type="submission" date="2021-10" db="EMBL/GenBank/DDBJ databases">
        <title>Draft genome of Aestuariibacter halophilus JC2043.</title>
        <authorList>
            <person name="Emsley S.A."/>
            <person name="Pfannmuller K.M."/>
            <person name="Ushijima B."/>
            <person name="Saw J.H."/>
            <person name="Videau P."/>
        </authorList>
    </citation>
    <scope>NUCLEOTIDE SEQUENCE [LARGE SCALE GENOMIC DNA]</scope>
    <source>
        <strain evidence="13 14">JC2043</strain>
    </source>
</reference>
<evidence type="ECO:0000256" key="4">
    <source>
        <dbReference type="ARBA" id="ARBA00022475"/>
    </source>
</evidence>
<keyword evidence="11" id="KW-0460">Magnesium</keyword>
<evidence type="ECO:0000256" key="6">
    <source>
        <dbReference type="ARBA" id="ARBA00022679"/>
    </source>
</evidence>
<evidence type="ECO:0000256" key="5">
    <source>
        <dbReference type="ARBA" id="ARBA00022519"/>
    </source>
</evidence>
<dbReference type="EMBL" id="JAJEWP010000005">
    <property type="protein sequence ID" value="MCC2617527.1"/>
    <property type="molecule type" value="Genomic_DNA"/>
</dbReference>
<comment type="caution">
    <text evidence="13">The sequence shown here is derived from an EMBL/GenBank/DDBJ whole genome shotgun (WGS) entry which is preliminary data.</text>
</comment>
<sequence>MLNKTSLHGYWRLMRADKPIGTYLLLWPTWWALLLAAQGWPGWHLALVFSAGVFVMRSAGCVINDYADRHVDGAVKRTQGRPLVDGSVTEKEAIFLFIFLILIAFILVLTLNFNTILLSVGGLLLAWCYPFMKRYTHWPQVVLGAAFSWSIPMAAMATLDHLPVWVWWVYLANLLWTVGYDTEYAMVDRDDDLRIGVKSTAILFGRYDKVIIALLQLLTLLILAGTFWHLSLSWPVYVGLAGMAATFCYQQWLIRQRDRQACFAAFLNNHYGGLAVVLGLAGHYLL</sequence>
<dbReference type="InterPro" id="IPR000537">
    <property type="entry name" value="UbiA_prenyltransferase"/>
</dbReference>
<dbReference type="GO" id="GO:0008412">
    <property type="term" value="F:4-hydroxybenzoate polyprenyltransferase activity"/>
    <property type="evidence" value="ECO:0007669"/>
    <property type="project" value="UniProtKB-EC"/>
</dbReference>
<evidence type="ECO:0000313" key="14">
    <source>
        <dbReference type="Proteomes" id="UP001520878"/>
    </source>
</evidence>
<gene>
    <name evidence="11 13" type="primary">ubiA</name>
    <name evidence="13" type="ORF">LJ739_14835</name>
</gene>
<evidence type="ECO:0000256" key="7">
    <source>
        <dbReference type="ARBA" id="ARBA00022688"/>
    </source>
</evidence>
<keyword evidence="8 11" id="KW-0812">Transmembrane</keyword>
<comment type="similarity">
    <text evidence="3 11">Belongs to the UbiA prenyltransferase family.</text>
</comment>
<dbReference type="NCBIfam" id="TIGR01474">
    <property type="entry name" value="ubiA_proteo"/>
    <property type="match status" value="1"/>
</dbReference>
<evidence type="ECO:0000256" key="2">
    <source>
        <dbReference type="ARBA" id="ARBA00004141"/>
    </source>
</evidence>
<dbReference type="EC" id="2.5.1.39" evidence="11 12"/>
<feature type="transmembrane region" description="Helical" evidence="11">
    <location>
        <begin position="266"/>
        <end position="285"/>
    </location>
</feature>
<organism evidence="13 14">
    <name type="scientific">Fluctibacter halophilus</name>
    <dbReference type="NCBI Taxonomy" id="226011"/>
    <lineage>
        <taxon>Bacteria</taxon>
        <taxon>Pseudomonadati</taxon>
        <taxon>Pseudomonadota</taxon>
        <taxon>Gammaproteobacteria</taxon>
        <taxon>Alteromonadales</taxon>
        <taxon>Alteromonadaceae</taxon>
        <taxon>Fluctibacter</taxon>
    </lineage>
</organism>
<name>A0ABS8GA99_9ALTE</name>
<evidence type="ECO:0000256" key="8">
    <source>
        <dbReference type="ARBA" id="ARBA00022692"/>
    </source>
</evidence>
<dbReference type="HAMAP" id="MF_01635">
    <property type="entry name" value="UbiA"/>
    <property type="match status" value="1"/>
</dbReference>
<evidence type="ECO:0000256" key="11">
    <source>
        <dbReference type="HAMAP-Rule" id="MF_01635"/>
    </source>
</evidence>
<dbReference type="InterPro" id="IPR044878">
    <property type="entry name" value="UbiA_sf"/>
</dbReference>
<dbReference type="InterPro" id="IPR006370">
    <property type="entry name" value="HB_polyprenyltransferase-like"/>
</dbReference>
<protein>
    <recommendedName>
        <fullName evidence="11 12">4-hydroxybenzoate octaprenyltransferase</fullName>
        <ecNumber evidence="11 12">2.5.1.39</ecNumber>
    </recommendedName>
    <alternativeName>
        <fullName evidence="11">4-HB polyprenyltransferase</fullName>
    </alternativeName>
</protein>
<feature type="transmembrane region" description="Helical" evidence="11">
    <location>
        <begin position="234"/>
        <end position="254"/>
    </location>
</feature>
<accession>A0ABS8GA99</accession>